<protein>
    <submittedName>
        <fullName evidence="1">Uncharacterized protein</fullName>
    </submittedName>
</protein>
<accession>A0ABQ8P6A1</accession>
<gene>
    <name evidence="1" type="ORF">OJ252_2434</name>
</gene>
<comment type="caution">
    <text evidence="1">The sequence shown here is derived from an EMBL/GenBank/DDBJ whole genome shotgun (WGS) entry which is preliminary data.</text>
</comment>
<sequence>MLTKTTNSAIDTKCTGRDELRGIDSVDIEDNSSEYSMNIDSYKTATAMSNYFSSMDASEIVSNFQFSHTIESIIESEL</sequence>
<keyword evidence="2" id="KW-1185">Reference proteome</keyword>
<reference evidence="1" key="1">
    <citation type="submission" date="2022-10" db="EMBL/GenBank/DDBJ databases">
        <title>Adaptive evolution leads to modifications in subtelomeric GC content in a zoonotic Cryptosporidium species.</title>
        <authorList>
            <person name="Li J."/>
            <person name="Feng Y."/>
            <person name="Xiao L."/>
        </authorList>
    </citation>
    <scope>NUCLEOTIDE SEQUENCE</scope>
    <source>
        <strain evidence="1">25894</strain>
    </source>
</reference>
<dbReference type="Proteomes" id="UP001071777">
    <property type="component" value="Unassembled WGS sequence"/>
</dbReference>
<evidence type="ECO:0000313" key="1">
    <source>
        <dbReference type="EMBL" id="KAJ1608717.1"/>
    </source>
</evidence>
<proteinExistence type="predicted"/>
<dbReference type="EMBL" id="JAPCXB010000091">
    <property type="protein sequence ID" value="KAJ1608717.1"/>
    <property type="molecule type" value="Genomic_DNA"/>
</dbReference>
<organism evidence="1 2">
    <name type="scientific">Cryptosporidium canis</name>
    <dbReference type="NCBI Taxonomy" id="195482"/>
    <lineage>
        <taxon>Eukaryota</taxon>
        <taxon>Sar</taxon>
        <taxon>Alveolata</taxon>
        <taxon>Apicomplexa</taxon>
        <taxon>Conoidasida</taxon>
        <taxon>Coccidia</taxon>
        <taxon>Eucoccidiorida</taxon>
        <taxon>Eimeriorina</taxon>
        <taxon>Cryptosporidiidae</taxon>
        <taxon>Cryptosporidium</taxon>
    </lineage>
</organism>
<evidence type="ECO:0000313" key="2">
    <source>
        <dbReference type="Proteomes" id="UP001071777"/>
    </source>
</evidence>
<name>A0ABQ8P6A1_9CRYT</name>